<organism evidence="1 2">
    <name type="scientific">Phyllobacterium zundukense</name>
    <dbReference type="NCBI Taxonomy" id="1867719"/>
    <lineage>
        <taxon>Bacteria</taxon>
        <taxon>Pseudomonadati</taxon>
        <taxon>Pseudomonadota</taxon>
        <taxon>Alphaproteobacteria</taxon>
        <taxon>Hyphomicrobiales</taxon>
        <taxon>Phyllobacteriaceae</taxon>
        <taxon>Phyllobacterium</taxon>
    </lineage>
</organism>
<protein>
    <submittedName>
        <fullName evidence="1">Uncharacterized protein</fullName>
    </submittedName>
</protein>
<dbReference type="Proteomes" id="UP000232163">
    <property type="component" value="Unassembled WGS sequence"/>
</dbReference>
<evidence type="ECO:0000313" key="2">
    <source>
        <dbReference type="Proteomes" id="UP000232163"/>
    </source>
</evidence>
<dbReference type="EMBL" id="MZMT01000053">
    <property type="protein sequence ID" value="PIO41838.1"/>
    <property type="molecule type" value="Genomic_DNA"/>
</dbReference>
<gene>
    <name evidence="1" type="ORF">B5P45_22425</name>
</gene>
<sequence>MPSQQNQTVFVSFQMSPMMDSYIGKAIIGSSVTASSYRIAQIKAKLARPVQMIAACILSGGLPT</sequence>
<evidence type="ECO:0000313" key="1">
    <source>
        <dbReference type="EMBL" id="PIO41838.1"/>
    </source>
</evidence>
<comment type="caution">
    <text evidence="1">The sequence shown here is derived from an EMBL/GenBank/DDBJ whole genome shotgun (WGS) entry which is preliminary data.</text>
</comment>
<dbReference type="KEGG" id="pht:BLM14_11985"/>
<dbReference type="AlphaFoldDB" id="A0A2N9VQS0"/>
<keyword evidence="2" id="KW-1185">Reference proteome</keyword>
<proteinExistence type="predicted"/>
<name>A0A2N9VQS0_9HYPH</name>
<reference evidence="1 2" key="1">
    <citation type="journal article" date="2017" name="Int J Environ Stud">
        <title>Does the Miocene-Pliocene relict legume Oxytropis triphylla form nitrogen-fixing nodules with a combination of bacterial strains?</title>
        <authorList>
            <person name="Safronova V."/>
            <person name="Belimov A."/>
            <person name="Sazanova A."/>
            <person name="Kuznetsova I."/>
            <person name="Popova J."/>
            <person name="Andronov E."/>
            <person name="Verkhozina A."/>
            <person name="Tikhonovich I."/>
        </authorList>
    </citation>
    <scope>NUCLEOTIDE SEQUENCE [LARGE SCALE GENOMIC DNA]</scope>
    <source>
        <strain evidence="1 2">Tri-38</strain>
    </source>
</reference>
<accession>A0A2N9VQS0</accession>